<organism evidence="1 2">
    <name type="scientific">Aggregatimonas sangjinii</name>
    <dbReference type="NCBI Taxonomy" id="2583587"/>
    <lineage>
        <taxon>Bacteria</taxon>
        <taxon>Pseudomonadati</taxon>
        <taxon>Bacteroidota</taxon>
        <taxon>Flavobacteriia</taxon>
        <taxon>Flavobacteriales</taxon>
        <taxon>Flavobacteriaceae</taxon>
        <taxon>Aggregatimonas</taxon>
    </lineage>
</organism>
<dbReference type="Proteomes" id="UP000310017">
    <property type="component" value="Chromosome"/>
</dbReference>
<protein>
    <recommendedName>
        <fullName evidence="3">Lipoprotein</fullName>
    </recommendedName>
</protein>
<dbReference type="PROSITE" id="PS51257">
    <property type="entry name" value="PROKAR_LIPOPROTEIN"/>
    <property type="match status" value="1"/>
</dbReference>
<dbReference type="KEGG" id="asag:FGM00_03855"/>
<dbReference type="RefSeq" id="WP_138851640.1">
    <property type="nucleotide sequence ID" value="NZ_CP040710.1"/>
</dbReference>
<evidence type="ECO:0000313" key="2">
    <source>
        <dbReference type="Proteomes" id="UP000310017"/>
    </source>
</evidence>
<proteinExistence type="predicted"/>
<reference evidence="1 2" key="1">
    <citation type="submission" date="2019-05" db="EMBL/GenBank/DDBJ databases">
        <title>Genome sequencing of F202Z8.</title>
        <authorList>
            <person name="Kwon Y.M."/>
        </authorList>
    </citation>
    <scope>NUCLEOTIDE SEQUENCE [LARGE SCALE GENOMIC DNA]</scope>
    <source>
        <strain evidence="1 2">F202Z8</strain>
    </source>
</reference>
<keyword evidence="2" id="KW-1185">Reference proteome</keyword>
<evidence type="ECO:0000313" key="1">
    <source>
        <dbReference type="EMBL" id="QCW99287.1"/>
    </source>
</evidence>
<gene>
    <name evidence="1" type="ORF">FGM00_03855</name>
</gene>
<dbReference type="EMBL" id="CP040710">
    <property type="protein sequence ID" value="QCW99287.1"/>
    <property type="molecule type" value="Genomic_DNA"/>
</dbReference>
<accession>A0A5B7SQL4</accession>
<sequence length="89" mass="9956">MKKSLQLTITTILFSTFIGCSVAEDVKDTLDAAECATLIERLDNDVDNNESCSEIRADVNSILSGSCRDFITEEQRTQLEFIRDNCSDE</sequence>
<name>A0A5B7SQL4_9FLAO</name>
<dbReference type="AlphaFoldDB" id="A0A5B7SQL4"/>
<dbReference type="OrthoDB" id="1449723at2"/>
<evidence type="ECO:0008006" key="3">
    <source>
        <dbReference type="Google" id="ProtNLM"/>
    </source>
</evidence>